<evidence type="ECO:0000313" key="14">
    <source>
        <dbReference type="Proteomes" id="UP000797356"/>
    </source>
</evidence>
<dbReference type="InterPro" id="IPR036893">
    <property type="entry name" value="SBP_sf"/>
</dbReference>
<dbReference type="AlphaFoldDB" id="A0A8K0IPV3"/>
<gene>
    <name evidence="13" type="ORF">COCNU_11G009910</name>
</gene>
<dbReference type="GO" id="GO:0005634">
    <property type="term" value="C:nucleus"/>
    <property type="evidence" value="ECO:0007669"/>
    <property type="project" value="UniProtKB-SubCell"/>
</dbReference>
<keyword evidence="8" id="KW-0539">Nucleus</keyword>
<keyword evidence="6" id="KW-0238">DNA-binding</keyword>
<dbReference type="Proteomes" id="UP000797356">
    <property type="component" value="Chromosome 11"/>
</dbReference>
<keyword evidence="2" id="KW-0479">Metal-binding</keyword>
<keyword evidence="7" id="KW-0804">Transcription</keyword>
<dbReference type="FunFam" id="4.10.1100.10:FF:000001">
    <property type="entry name" value="Squamosa promoter-binding-like protein 14"/>
    <property type="match status" value="1"/>
</dbReference>
<dbReference type="SUPFAM" id="SSF103612">
    <property type="entry name" value="SBT domain"/>
    <property type="match status" value="1"/>
</dbReference>
<evidence type="ECO:0000259" key="11">
    <source>
        <dbReference type="PROSITE" id="PS50882"/>
    </source>
</evidence>
<keyword evidence="3 9" id="KW-0863">Zinc-finger</keyword>
<dbReference type="Pfam" id="PF03110">
    <property type="entry name" value="SBP"/>
    <property type="match status" value="1"/>
</dbReference>
<dbReference type="InterPro" id="IPR004333">
    <property type="entry name" value="SBP_dom"/>
</dbReference>
<dbReference type="GO" id="GO:0003677">
    <property type="term" value="F:DNA binding"/>
    <property type="evidence" value="ECO:0007669"/>
    <property type="project" value="UniProtKB-KW"/>
</dbReference>
<dbReference type="PANTHER" id="PTHR12357:SF89">
    <property type="entry name" value="YTH DOMAIN-CONTAINING FAMILY PROTEIN"/>
    <property type="match status" value="1"/>
</dbReference>
<dbReference type="Gene3D" id="4.10.1100.10">
    <property type="entry name" value="Transcription factor, SBP-box domain"/>
    <property type="match status" value="1"/>
</dbReference>
<accession>A0A8K0IPV3</accession>
<dbReference type="PANTHER" id="PTHR12357">
    <property type="entry name" value="YTH YT521-B HOMOLOGY DOMAIN-CONTAINING"/>
    <property type="match status" value="1"/>
</dbReference>
<keyword evidence="4" id="KW-0862">Zinc</keyword>
<dbReference type="PROSITE" id="PS50882">
    <property type="entry name" value="YTH"/>
    <property type="match status" value="1"/>
</dbReference>
<evidence type="ECO:0000256" key="3">
    <source>
        <dbReference type="ARBA" id="ARBA00022771"/>
    </source>
</evidence>
<evidence type="ECO:0000256" key="10">
    <source>
        <dbReference type="SAM" id="MobiDB-lite"/>
    </source>
</evidence>
<evidence type="ECO:0000256" key="2">
    <source>
        <dbReference type="ARBA" id="ARBA00022723"/>
    </source>
</evidence>
<feature type="region of interest" description="Disordered" evidence="10">
    <location>
        <begin position="1023"/>
        <end position="1055"/>
    </location>
</feature>
<dbReference type="GO" id="GO:0003729">
    <property type="term" value="F:mRNA binding"/>
    <property type="evidence" value="ECO:0007669"/>
    <property type="project" value="TreeGrafter"/>
</dbReference>
<dbReference type="InterPro" id="IPR045168">
    <property type="entry name" value="YTH_prot"/>
</dbReference>
<dbReference type="OrthoDB" id="306690at2759"/>
<evidence type="ECO:0000313" key="13">
    <source>
        <dbReference type="EMBL" id="KAG1364164.1"/>
    </source>
</evidence>
<sequence>MEWNTKTSSLWEWDNLALFSGNSKQEPQTGWKIEVKGAGGIEIGSLYSSGGGGGGGSSGGGACSGSDLGNGSSSKSSISASIDSSSKAGVKISEFNFEAVNKDSMRVQDGGLSAAVVTAAGSQEALIGLKLGKRTYFEDVCAGSNFKNPPSSSSSVSVAPPASLVKKPRVTQQTVQSTCCQVEGCNSDLSGAKDYHRKHRVCENHSKSPRVIVAGQERRFCQQCSRFHDLSEFDQKKRSCRRRLSDHNARRRKPQTDTISFNSTRLSSPFYDDRQNFLWNQAPFGQMRPVTSMWEGPCDFKVTQMKGSWMKSAKVESIDGQLHQPNSQRSNAFPKLCHEVDRLLPMKGITAEVLNQGPEASLTASNLDGAPDLRRALSLLSANAWGSADPGTTSSLVQLVHANHTSAAQPALHAVNSTSEYWQDEHALAQQGRALQFPTHSNDSIEPVESSKVDAEQKTLSAEDSEEQVLLYWHIFDGYENATGEFEEYPRFLNVEGLEVGPTGVYNENPSLMFHTGYGYSPHMPYGPYSPVTTPIPSASGDGQLYTPQHFPFSGPYYQQPVPPSMPFITSPTPVSHAELTMPVDHQEAFLADTPNSNGMLFGPRPGYHVSYGSFSTGSFAGNSGNPGFCDLRQEFDGFGSGGFWSDWLKSPDGMGSLTPLSPAASPQPIGALVSFGQSTMPLAGMAPQQPKSYGFGSSVSSYDRGYSHGGMYHQGSNFGGSNPSLGMNVRSLSAVDKGRKRGKGNVSLCGCNGTPDFLCEQNRGPRATRPKNPAVEQNSSLVDKNDNSTTKANRELYNNPDFVMEYKDAKFFIIKSYSEDNVHKSIKYGVWASTANGNRKLDSAYHEAKGKDNQCPVFLFFSVNASAQFCGVAEMIGPVDFEKSVDYWQQDKWSGQFPVKWHIVKDVPNNLFRHIILENNDNKPLSYRIMNRYLLVKLEQGLEMLSIFKNHEADMSILDDFDFYEEREKAMQERKAWQLQQPSYSAVASSAVAGNEQRNPAAISGDVIKQISKSFAQAVRLEEGKNANPPGVRNSSTNVTAAQPQDLVSEQLQL</sequence>
<dbReference type="GO" id="GO:0008270">
    <property type="term" value="F:zinc ion binding"/>
    <property type="evidence" value="ECO:0007669"/>
    <property type="project" value="UniProtKB-KW"/>
</dbReference>
<comment type="subcellular location">
    <subcellularLocation>
        <location evidence="1">Nucleus</location>
    </subcellularLocation>
</comment>
<feature type="domain" description="SBP-type" evidence="12">
    <location>
        <begin position="177"/>
        <end position="254"/>
    </location>
</feature>
<evidence type="ECO:0000259" key="12">
    <source>
        <dbReference type="PROSITE" id="PS51141"/>
    </source>
</evidence>
<dbReference type="Pfam" id="PF04146">
    <property type="entry name" value="YTH"/>
    <property type="match status" value="1"/>
</dbReference>
<evidence type="ECO:0000256" key="4">
    <source>
        <dbReference type="ARBA" id="ARBA00022833"/>
    </source>
</evidence>
<reference evidence="13" key="1">
    <citation type="journal article" date="2017" name="Gigascience">
        <title>The genome draft of coconut (Cocos nucifera).</title>
        <authorList>
            <person name="Xiao Y."/>
            <person name="Xu P."/>
            <person name="Fan H."/>
            <person name="Baudouin L."/>
            <person name="Xia W."/>
            <person name="Bocs S."/>
            <person name="Xu J."/>
            <person name="Li Q."/>
            <person name="Guo A."/>
            <person name="Zhou L."/>
            <person name="Li J."/>
            <person name="Wu Y."/>
            <person name="Ma Z."/>
            <person name="Armero A."/>
            <person name="Issali A.E."/>
            <person name="Liu N."/>
            <person name="Peng M."/>
            <person name="Yang Y."/>
        </authorList>
    </citation>
    <scope>NUCLEOTIDE SEQUENCE</scope>
    <source>
        <tissue evidence="13">Spear leaf of Hainan Tall coconut</tissue>
    </source>
</reference>
<feature type="region of interest" description="Disordered" evidence="10">
    <location>
        <begin position="439"/>
        <end position="461"/>
    </location>
</feature>
<dbReference type="GO" id="GO:0005737">
    <property type="term" value="C:cytoplasm"/>
    <property type="evidence" value="ECO:0007669"/>
    <property type="project" value="TreeGrafter"/>
</dbReference>
<evidence type="ECO:0000256" key="6">
    <source>
        <dbReference type="ARBA" id="ARBA00023125"/>
    </source>
</evidence>
<evidence type="ECO:0000256" key="1">
    <source>
        <dbReference type="ARBA" id="ARBA00004123"/>
    </source>
</evidence>
<dbReference type="CDD" id="cd21134">
    <property type="entry name" value="YTH"/>
    <property type="match status" value="1"/>
</dbReference>
<evidence type="ECO:0000256" key="5">
    <source>
        <dbReference type="ARBA" id="ARBA00023015"/>
    </source>
</evidence>
<organism evidence="13 14">
    <name type="scientific">Cocos nucifera</name>
    <name type="common">Coconut palm</name>
    <dbReference type="NCBI Taxonomy" id="13894"/>
    <lineage>
        <taxon>Eukaryota</taxon>
        <taxon>Viridiplantae</taxon>
        <taxon>Streptophyta</taxon>
        <taxon>Embryophyta</taxon>
        <taxon>Tracheophyta</taxon>
        <taxon>Spermatophyta</taxon>
        <taxon>Magnoliopsida</taxon>
        <taxon>Liliopsida</taxon>
        <taxon>Arecaceae</taxon>
        <taxon>Arecoideae</taxon>
        <taxon>Cocoseae</taxon>
        <taxon>Attaleinae</taxon>
        <taxon>Cocos</taxon>
    </lineage>
</organism>
<keyword evidence="14" id="KW-1185">Reference proteome</keyword>
<feature type="region of interest" description="Disordered" evidence="10">
    <location>
        <begin position="760"/>
        <end position="794"/>
    </location>
</feature>
<protein>
    <submittedName>
        <fullName evidence="13">Putative Squamosa promoter-binding-like protein 12</fullName>
    </submittedName>
</protein>
<reference evidence="13" key="2">
    <citation type="submission" date="2019-07" db="EMBL/GenBank/DDBJ databases">
        <authorList>
            <person name="Yang Y."/>
            <person name="Bocs S."/>
            <person name="Baudouin L."/>
        </authorList>
    </citation>
    <scope>NUCLEOTIDE SEQUENCE</scope>
    <source>
        <tissue evidence="13">Spear leaf of Hainan Tall coconut</tissue>
    </source>
</reference>
<comment type="caution">
    <text evidence="13">The sequence shown here is derived from an EMBL/GenBank/DDBJ whole genome shotgun (WGS) entry which is preliminary data.</text>
</comment>
<name>A0A8K0IPV3_COCNU</name>
<proteinExistence type="predicted"/>
<feature type="compositionally biased region" description="Polar residues" evidence="10">
    <location>
        <begin position="776"/>
        <end position="792"/>
    </location>
</feature>
<evidence type="ECO:0000256" key="9">
    <source>
        <dbReference type="PROSITE-ProRule" id="PRU00470"/>
    </source>
</evidence>
<feature type="compositionally biased region" description="Polar residues" evidence="10">
    <location>
        <begin position="1034"/>
        <end position="1055"/>
    </location>
</feature>
<feature type="domain" description="YTH" evidence="11">
    <location>
        <begin position="810"/>
        <end position="947"/>
    </location>
</feature>
<dbReference type="PROSITE" id="PS51141">
    <property type="entry name" value="ZF_SBP"/>
    <property type="match status" value="1"/>
</dbReference>
<dbReference type="GO" id="GO:0061157">
    <property type="term" value="P:mRNA destabilization"/>
    <property type="evidence" value="ECO:0007669"/>
    <property type="project" value="TreeGrafter"/>
</dbReference>
<dbReference type="EMBL" id="CM017882">
    <property type="protein sequence ID" value="KAG1364164.1"/>
    <property type="molecule type" value="Genomic_DNA"/>
</dbReference>
<evidence type="ECO:0000256" key="7">
    <source>
        <dbReference type="ARBA" id="ARBA00023163"/>
    </source>
</evidence>
<dbReference type="InterPro" id="IPR007275">
    <property type="entry name" value="YTH_domain"/>
</dbReference>
<keyword evidence="5" id="KW-0805">Transcription regulation</keyword>
<evidence type="ECO:0000256" key="8">
    <source>
        <dbReference type="ARBA" id="ARBA00023242"/>
    </source>
</evidence>
<dbReference type="Gene3D" id="3.10.590.10">
    <property type="entry name" value="ph1033 like domains"/>
    <property type="match status" value="1"/>
</dbReference>